<gene>
    <name evidence="2" type="ORF">B0H16DRAFT_1270348</name>
</gene>
<evidence type="ECO:0000313" key="3">
    <source>
        <dbReference type="Proteomes" id="UP001215598"/>
    </source>
</evidence>
<keyword evidence="1" id="KW-0812">Transmembrane</keyword>
<organism evidence="2 3">
    <name type="scientific">Mycena metata</name>
    <dbReference type="NCBI Taxonomy" id="1033252"/>
    <lineage>
        <taxon>Eukaryota</taxon>
        <taxon>Fungi</taxon>
        <taxon>Dikarya</taxon>
        <taxon>Basidiomycota</taxon>
        <taxon>Agaricomycotina</taxon>
        <taxon>Agaricomycetes</taxon>
        <taxon>Agaricomycetidae</taxon>
        <taxon>Agaricales</taxon>
        <taxon>Marasmiineae</taxon>
        <taxon>Mycenaceae</taxon>
        <taxon>Mycena</taxon>
    </lineage>
</organism>
<evidence type="ECO:0000256" key="1">
    <source>
        <dbReference type="SAM" id="Phobius"/>
    </source>
</evidence>
<keyword evidence="1" id="KW-1133">Transmembrane helix</keyword>
<sequence>STLRKSIGMFTVASNLEEATADSNEVIQQHVREEWLKVGGLVPRGSRRVSRGEFRRRTDPDVFRLETAVFALSPGSLFPIDSVARISVSGSSISTGTGLLCDVCLLLRFSMANVPVFKYRAQDTYEVHGNGSTNRTESYIFFALTARLPLLLAVVSLFFIVALLADVAFKLSPVV</sequence>
<dbReference type="Proteomes" id="UP001215598">
    <property type="component" value="Unassembled WGS sequence"/>
</dbReference>
<evidence type="ECO:0000313" key="2">
    <source>
        <dbReference type="EMBL" id="KAJ7714623.1"/>
    </source>
</evidence>
<dbReference type="EMBL" id="JARKIB010000322">
    <property type="protein sequence ID" value="KAJ7714623.1"/>
    <property type="molecule type" value="Genomic_DNA"/>
</dbReference>
<keyword evidence="1" id="KW-0472">Membrane</keyword>
<feature type="non-terminal residue" evidence="2">
    <location>
        <position position="175"/>
    </location>
</feature>
<comment type="caution">
    <text evidence="2">The sequence shown here is derived from an EMBL/GenBank/DDBJ whole genome shotgun (WGS) entry which is preliminary data.</text>
</comment>
<keyword evidence="3" id="KW-1185">Reference proteome</keyword>
<feature type="transmembrane region" description="Helical" evidence="1">
    <location>
        <begin position="139"/>
        <end position="165"/>
    </location>
</feature>
<feature type="non-terminal residue" evidence="2">
    <location>
        <position position="1"/>
    </location>
</feature>
<protein>
    <submittedName>
        <fullName evidence="2">Uncharacterized protein</fullName>
    </submittedName>
</protein>
<reference evidence="2" key="1">
    <citation type="submission" date="2023-03" db="EMBL/GenBank/DDBJ databases">
        <title>Massive genome expansion in bonnet fungi (Mycena s.s.) driven by repeated elements and novel gene families across ecological guilds.</title>
        <authorList>
            <consortium name="Lawrence Berkeley National Laboratory"/>
            <person name="Harder C.B."/>
            <person name="Miyauchi S."/>
            <person name="Viragh M."/>
            <person name="Kuo A."/>
            <person name="Thoen E."/>
            <person name="Andreopoulos B."/>
            <person name="Lu D."/>
            <person name="Skrede I."/>
            <person name="Drula E."/>
            <person name="Henrissat B."/>
            <person name="Morin E."/>
            <person name="Kohler A."/>
            <person name="Barry K."/>
            <person name="LaButti K."/>
            <person name="Morin E."/>
            <person name="Salamov A."/>
            <person name="Lipzen A."/>
            <person name="Mereny Z."/>
            <person name="Hegedus B."/>
            <person name="Baldrian P."/>
            <person name="Stursova M."/>
            <person name="Weitz H."/>
            <person name="Taylor A."/>
            <person name="Grigoriev I.V."/>
            <person name="Nagy L.G."/>
            <person name="Martin F."/>
            <person name="Kauserud H."/>
        </authorList>
    </citation>
    <scope>NUCLEOTIDE SEQUENCE</scope>
    <source>
        <strain evidence="2">CBHHK182m</strain>
    </source>
</reference>
<proteinExistence type="predicted"/>
<name>A0AAD7MF63_9AGAR</name>
<accession>A0AAD7MF63</accession>
<dbReference type="AlphaFoldDB" id="A0AAD7MF63"/>